<keyword evidence="3" id="KW-1185">Reference proteome</keyword>
<feature type="chain" id="PRO_5046609849" description="Secreted protein" evidence="1">
    <location>
        <begin position="17"/>
        <end position="73"/>
    </location>
</feature>
<dbReference type="EMBL" id="CATNWA010021888">
    <property type="protein sequence ID" value="CAI9624321.1"/>
    <property type="molecule type" value="Genomic_DNA"/>
</dbReference>
<sequence>MCVPVHFLCIFDVFYCVPVQFCAGKMQSVLRFFLQPERTGPASTDGNSDIDNHRTYFLCILDAEKKATETHVV</sequence>
<organism evidence="2 3">
    <name type="scientific">Staurois parvus</name>
    <dbReference type="NCBI Taxonomy" id="386267"/>
    <lineage>
        <taxon>Eukaryota</taxon>
        <taxon>Metazoa</taxon>
        <taxon>Chordata</taxon>
        <taxon>Craniata</taxon>
        <taxon>Vertebrata</taxon>
        <taxon>Euteleostomi</taxon>
        <taxon>Amphibia</taxon>
        <taxon>Batrachia</taxon>
        <taxon>Anura</taxon>
        <taxon>Neobatrachia</taxon>
        <taxon>Ranoidea</taxon>
        <taxon>Ranidae</taxon>
        <taxon>Staurois</taxon>
    </lineage>
</organism>
<comment type="caution">
    <text evidence="2">The sequence shown here is derived from an EMBL/GenBank/DDBJ whole genome shotgun (WGS) entry which is preliminary data.</text>
</comment>
<evidence type="ECO:0000256" key="1">
    <source>
        <dbReference type="SAM" id="SignalP"/>
    </source>
</evidence>
<dbReference type="Proteomes" id="UP001162483">
    <property type="component" value="Unassembled WGS sequence"/>
</dbReference>
<evidence type="ECO:0008006" key="4">
    <source>
        <dbReference type="Google" id="ProtNLM"/>
    </source>
</evidence>
<feature type="signal peptide" evidence="1">
    <location>
        <begin position="1"/>
        <end position="16"/>
    </location>
</feature>
<keyword evidence="1" id="KW-0732">Signal</keyword>
<accession>A0ABN9HUC8</accession>
<name>A0ABN9HUC8_9NEOB</name>
<reference evidence="2" key="1">
    <citation type="submission" date="2023-05" db="EMBL/GenBank/DDBJ databases">
        <authorList>
            <person name="Stuckert A."/>
        </authorList>
    </citation>
    <scope>NUCLEOTIDE SEQUENCE</scope>
</reference>
<protein>
    <recommendedName>
        <fullName evidence="4">Secreted protein</fullName>
    </recommendedName>
</protein>
<gene>
    <name evidence="2" type="ORF">SPARVUS_LOCUS16629888</name>
</gene>
<proteinExistence type="predicted"/>
<evidence type="ECO:0000313" key="2">
    <source>
        <dbReference type="EMBL" id="CAI9624321.1"/>
    </source>
</evidence>
<evidence type="ECO:0000313" key="3">
    <source>
        <dbReference type="Proteomes" id="UP001162483"/>
    </source>
</evidence>